<dbReference type="STRING" id="101091.A0A1C7NQQ8"/>
<evidence type="ECO:0000256" key="7">
    <source>
        <dbReference type="SAM" id="MobiDB-lite"/>
    </source>
</evidence>
<dbReference type="AlphaFoldDB" id="A0A1C7NQQ8"/>
<evidence type="ECO:0000256" key="1">
    <source>
        <dbReference type="ARBA" id="ARBA00004123"/>
    </source>
</evidence>
<dbReference type="GO" id="GO:0046983">
    <property type="term" value="F:protein dimerization activity"/>
    <property type="evidence" value="ECO:0007669"/>
    <property type="project" value="InterPro"/>
</dbReference>
<dbReference type="GO" id="GO:0005666">
    <property type="term" value="C:RNA polymerase III complex"/>
    <property type="evidence" value="ECO:0007669"/>
    <property type="project" value="EnsemblFungi"/>
</dbReference>
<evidence type="ECO:0000313" key="10">
    <source>
        <dbReference type="Proteomes" id="UP000093000"/>
    </source>
</evidence>
<evidence type="ECO:0000259" key="8">
    <source>
        <dbReference type="Pfam" id="PF13656"/>
    </source>
</evidence>
<evidence type="ECO:0000256" key="2">
    <source>
        <dbReference type="ARBA" id="ARBA00022079"/>
    </source>
</evidence>
<feature type="domain" description="DNA-directed RNA polymerase RBP11-like dimerisation" evidence="8">
    <location>
        <begin position="65"/>
        <end position="138"/>
    </location>
</feature>
<evidence type="ECO:0000256" key="5">
    <source>
        <dbReference type="ARBA" id="ARBA00023242"/>
    </source>
</evidence>
<evidence type="ECO:0000313" key="9">
    <source>
        <dbReference type="EMBL" id="OBZ91368.1"/>
    </source>
</evidence>
<accession>A0A1C7NQQ8</accession>
<dbReference type="InterPro" id="IPR008193">
    <property type="entry name" value="RNA_pol_Rpb11_13-16kDa_CS"/>
</dbReference>
<dbReference type="GO" id="GO:0006361">
    <property type="term" value="P:transcription initiation at RNA polymerase I promoter"/>
    <property type="evidence" value="ECO:0007669"/>
    <property type="project" value="EnsemblFungi"/>
</dbReference>
<dbReference type="GO" id="GO:0006363">
    <property type="term" value="P:termination of RNA polymerase I transcription"/>
    <property type="evidence" value="ECO:0007669"/>
    <property type="project" value="EnsemblFungi"/>
</dbReference>
<dbReference type="Gene3D" id="3.30.1360.10">
    <property type="entry name" value="RNA polymerase, RBP11-like subunit"/>
    <property type="match status" value="1"/>
</dbReference>
<reference evidence="9 10" key="1">
    <citation type="submission" date="2016-03" db="EMBL/GenBank/DDBJ databases">
        <title>Choanephora cucurbitarum.</title>
        <authorList>
            <person name="Min B."/>
            <person name="Park H."/>
            <person name="Park J.-H."/>
            <person name="Shin H.-D."/>
            <person name="Choi I.-G."/>
        </authorList>
    </citation>
    <scope>NUCLEOTIDE SEQUENCE [LARGE SCALE GENOMIC DNA]</scope>
    <source>
        <strain evidence="9 10">KUS-F28377</strain>
    </source>
</reference>
<dbReference type="OrthoDB" id="510325at2759"/>
<evidence type="ECO:0000256" key="3">
    <source>
        <dbReference type="ARBA" id="ARBA00022478"/>
    </source>
</evidence>
<evidence type="ECO:0000256" key="6">
    <source>
        <dbReference type="ARBA" id="ARBA00025751"/>
    </source>
</evidence>
<dbReference type="GO" id="GO:0005736">
    <property type="term" value="C:RNA polymerase I complex"/>
    <property type="evidence" value="ECO:0007669"/>
    <property type="project" value="EnsemblFungi"/>
</dbReference>
<dbReference type="EMBL" id="LUGH01000013">
    <property type="protein sequence ID" value="OBZ91368.1"/>
    <property type="molecule type" value="Genomic_DNA"/>
</dbReference>
<keyword evidence="4" id="KW-0804">Transcription</keyword>
<dbReference type="PROSITE" id="PS01154">
    <property type="entry name" value="RNA_POL_L_13KD"/>
    <property type="match status" value="1"/>
</dbReference>
<organism evidence="9 10">
    <name type="scientific">Choanephora cucurbitarum</name>
    <dbReference type="NCBI Taxonomy" id="101091"/>
    <lineage>
        <taxon>Eukaryota</taxon>
        <taxon>Fungi</taxon>
        <taxon>Fungi incertae sedis</taxon>
        <taxon>Mucoromycota</taxon>
        <taxon>Mucoromycotina</taxon>
        <taxon>Mucoromycetes</taxon>
        <taxon>Mucorales</taxon>
        <taxon>Mucorineae</taxon>
        <taxon>Choanephoraceae</taxon>
        <taxon>Choanephoroideae</taxon>
        <taxon>Choanephora</taxon>
    </lineage>
</organism>
<sequence>MAPAKKEEKNTSATVEQEEQMEVDEHSEVEEHEEENSDEDMEEEPDMVVSADKIEIVGSHSDPTAMTFCFKQEDHTLGNALRHVVNKNPHVDFCGYSIPHPSEAKMNVRIQTTDKTTAIDALKSGLSNLYDMVAHVRETYAAELAKKEYVEFDEVA</sequence>
<dbReference type="InterPro" id="IPR033898">
    <property type="entry name" value="RNAP_AC19"/>
</dbReference>
<dbReference type="GO" id="GO:0006386">
    <property type="term" value="P:termination of RNA polymerase III transcription"/>
    <property type="evidence" value="ECO:0007669"/>
    <property type="project" value="EnsemblFungi"/>
</dbReference>
<dbReference type="SUPFAM" id="SSF55257">
    <property type="entry name" value="RBP11-like subunits of RNA polymerase"/>
    <property type="match status" value="1"/>
</dbReference>
<dbReference type="FunFam" id="3.30.1360.10:FF:000006">
    <property type="entry name" value="DNA-directed RNA polymerases I and III subunit RPAC2"/>
    <property type="match status" value="1"/>
</dbReference>
<dbReference type="CDD" id="cd07029">
    <property type="entry name" value="RNAP_I_III_AC19"/>
    <property type="match status" value="1"/>
</dbReference>
<dbReference type="InterPro" id="IPR036603">
    <property type="entry name" value="RBP11-like"/>
</dbReference>
<dbReference type="FunCoup" id="A0A1C7NQQ8">
    <property type="interactions" value="246"/>
</dbReference>
<name>A0A1C7NQQ8_9FUNG</name>
<dbReference type="HAMAP" id="MF_00261">
    <property type="entry name" value="RNApol_arch_Rpo11"/>
    <property type="match status" value="1"/>
</dbReference>
<evidence type="ECO:0000256" key="4">
    <source>
        <dbReference type="ARBA" id="ARBA00023163"/>
    </source>
</evidence>
<dbReference type="GO" id="GO:0003899">
    <property type="term" value="F:DNA-directed RNA polymerase activity"/>
    <property type="evidence" value="ECO:0007669"/>
    <property type="project" value="EnsemblFungi"/>
</dbReference>
<dbReference type="InterPro" id="IPR022905">
    <property type="entry name" value="Rpo11-like"/>
</dbReference>
<keyword evidence="10" id="KW-1185">Reference proteome</keyword>
<dbReference type="PANTHER" id="PTHR13946">
    <property type="entry name" value="DNA-DIRECTED RNA POLYMERASE I,II,III"/>
    <property type="match status" value="1"/>
</dbReference>
<proteinExistence type="inferred from homology"/>
<dbReference type="PANTHER" id="PTHR13946:SF28">
    <property type="entry name" value="DNA-DIRECTED RNA POLYMERASES I AND III SUBUNIT RPAC2"/>
    <property type="match status" value="1"/>
</dbReference>
<protein>
    <recommendedName>
        <fullName evidence="2">DNA-directed RNA polymerases I and III subunit RPAC2</fullName>
    </recommendedName>
</protein>
<feature type="region of interest" description="Disordered" evidence="7">
    <location>
        <begin position="1"/>
        <end position="46"/>
    </location>
</feature>
<dbReference type="GO" id="GO:0055029">
    <property type="term" value="C:nuclear DNA-directed RNA polymerase complex"/>
    <property type="evidence" value="ECO:0007669"/>
    <property type="project" value="UniProtKB-ARBA"/>
</dbReference>
<comment type="caution">
    <text evidence="9">The sequence shown here is derived from an EMBL/GenBank/DDBJ whole genome shotgun (WGS) entry which is preliminary data.</text>
</comment>
<dbReference type="GO" id="GO:0006362">
    <property type="term" value="P:transcription elongation by RNA polymerase I"/>
    <property type="evidence" value="ECO:0007669"/>
    <property type="project" value="EnsemblFungi"/>
</dbReference>
<comment type="subcellular location">
    <subcellularLocation>
        <location evidence="1">Nucleus</location>
    </subcellularLocation>
</comment>
<keyword evidence="3 9" id="KW-0240">DNA-directed RNA polymerase</keyword>
<dbReference type="InParanoid" id="A0A1C7NQQ8"/>
<dbReference type="Pfam" id="PF13656">
    <property type="entry name" value="RNA_pol_L_2"/>
    <property type="match status" value="1"/>
</dbReference>
<dbReference type="GO" id="GO:0006384">
    <property type="term" value="P:transcription initiation at RNA polymerase III promoter"/>
    <property type="evidence" value="ECO:0007669"/>
    <property type="project" value="EnsemblFungi"/>
</dbReference>
<comment type="similarity">
    <text evidence="6">Belongs to the archaeal Rpo11/eukaryotic RPB11/RPC19 RNA polymerase subunit family.</text>
</comment>
<feature type="compositionally biased region" description="Acidic residues" evidence="7">
    <location>
        <begin position="16"/>
        <end position="46"/>
    </location>
</feature>
<keyword evidence="5" id="KW-0539">Nucleus</keyword>
<dbReference type="InterPro" id="IPR009025">
    <property type="entry name" value="RBP11-like_dimer"/>
</dbReference>
<dbReference type="Proteomes" id="UP000093000">
    <property type="component" value="Unassembled WGS sequence"/>
</dbReference>
<dbReference type="GO" id="GO:0003677">
    <property type="term" value="F:DNA binding"/>
    <property type="evidence" value="ECO:0007669"/>
    <property type="project" value="InterPro"/>
</dbReference>
<feature type="compositionally biased region" description="Basic and acidic residues" evidence="7">
    <location>
        <begin position="1"/>
        <end position="10"/>
    </location>
</feature>
<dbReference type="GO" id="GO:0042797">
    <property type="term" value="P:tRNA transcription by RNA polymerase III"/>
    <property type="evidence" value="ECO:0007669"/>
    <property type="project" value="EnsemblFungi"/>
</dbReference>
<gene>
    <name evidence="9" type="primary">rpc19</name>
    <name evidence="9" type="ORF">A0J61_00572</name>
</gene>